<dbReference type="Proteomes" id="UP000215086">
    <property type="component" value="Chromosome"/>
</dbReference>
<keyword evidence="2" id="KW-1185">Reference proteome</keyword>
<protein>
    <submittedName>
        <fullName evidence="1">Uncharacterized protein</fullName>
    </submittedName>
</protein>
<accession>A0A286RJB2</accession>
<sequence length="38" mass="4122">MCACVVNPLEGVMSAFHPGGLEFFQSTLNRVKAGESFF</sequence>
<reference evidence="1 2" key="1">
    <citation type="journal article" name="Front. Microbiol.">
        <title>Sugar Metabolism of the First Thermophilic Planctomycete Thermogutta terrifontis: Comparative Genomic and Transcriptomic Approaches.</title>
        <authorList>
            <person name="Elcheninov A.G."/>
            <person name="Menzel P."/>
            <person name="Gudbergsdottir S.R."/>
            <person name="Slesarev A.I."/>
            <person name="Kadnikov V.V."/>
            <person name="Krogh A."/>
            <person name="Bonch-Osmolovskaya E.A."/>
            <person name="Peng X."/>
            <person name="Kublanov I.V."/>
        </authorList>
    </citation>
    <scope>NUCLEOTIDE SEQUENCE [LARGE SCALE GENOMIC DNA]</scope>
    <source>
        <strain evidence="1 2">R1</strain>
    </source>
</reference>
<dbReference type="AlphaFoldDB" id="A0A286RJB2"/>
<organism evidence="1 2">
    <name type="scientific">Thermogutta terrifontis</name>
    <dbReference type="NCBI Taxonomy" id="1331910"/>
    <lineage>
        <taxon>Bacteria</taxon>
        <taxon>Pseudomonadati</taxon>
        <taxon>Planctomycetota</taxon>
        <taxon>Planctomycetia</taxon>
        <taxon>Pirellulales</taxon>
        <taxon>Thermoguttaceae</taxon>
        <taxon>Thermogutta</taxon>
    </lineage>
</organism>
<evidence type="ECO:0000313" key="1">
    <source>
        <dbReference type="EMBL" id="ASV76049.1"/>
    </source>
</evidence>
<proteinExistence type="predicted"/>
<name>A0A286RJB2_9BACT</name>
<dbReference type="KEGG" id="ttf:THTE_3447"/>
<gene>
    <name evidence="1" type="ORF">THTE_3447</name>
</gene>
<evidence type="ECO:0000313" key="2">
    <source>
        <dbReference type="Proteomes" id="UP000215086"/>
    </source>
</evidence>
<dbReference type="EMBL" id="CP018477">
    <property type="protein sequence ID" value="ASV76049.1"/>
    <property type="molecule type" value="Genomic_DNA"/>
</dbReference>